<keyword evidence="14" id="KW-0496">Mitochondrion</keyword>
<comment type="caution">
    <text evidence="20">The sequence shown here is derived from an EMBL/GenBank/DDBJ whole genome shotgun (WGS) entry which is preliminary data.</text>
</comment>
<evidence type="ECO:0000256" key="2">
    <source>
        <dbReference type="ARBA" id="ARBA00004305"/>
    </source>
</evidence>
<comment type="function">
    <text evidence="17">Catalyzes conversion of folates to polyglutamate derivatives allowing concentration of folate compounds in the cell and the intracellular retention of these cofactors, which are important substrates for most of the folate-dependent enzymes that are involved in one-carbon transfer reactions involved in purine, pyrimidine and amino acid synthesis.</text>
</comment>
<evidence type="ECO:0000256" key="16">
    <source>
        <dbReference type="ARBA" id="ARBA00047493"/>
    </source>
</evidence>
<dbReference type="InterPro" id="IPR018109">
    <property type="entry name" value="Folylpolyglutamate_synth_CS"/>
</dbReference>
<dbReference type="InterPro" id="IPR036615">
    <property type="entry name" value="Mur_ligase_C_dom_sf"/>
</dbReference>
<evidence type="ECO:0000256" key="11">
    <source>
        <dbReference type="ARBA" id="ARBA00022792"/>
    </source>
</evidence>
<dbReference type="GO" id="GO:0046872">
    <property type="term" value="F:metal ion binding"/>
    <property type="evidence" value="ECO:0007669"/>
    <property type="project" value="UniProtKB-KW"/>
</dbReference>
<dbReference type="GO" id="GO:0005524">
    <property type="term" value="F:ATP binding"/>
    <property type="evidence" value="ECO:0007669"/>
    <property type="project" value="UniProtKB-KW"/>
</dbReference>
<evidence type="ECO:0000256" key="1">
    <source>
        <dbReference type="ARBA" id="ARBA00004273"/>
    </source>
</evidence>
<comment type="catalytic activity">
    <reaction evidence="16 17">
        <text>(6S)-5,6,7,8-tetrahydrofolyl-(gamma-L-Glu)(n) + L-glutamate + ATP = (6S)-5,6,7,8-tetrahydrofolyl-(gamma-L-Glu)(n+1) + ADP + phosphate + H(+)</text>
        <dbReference type="Rhea" id="RHEA:10580"/>
        <dbReference type="Rhea" id="RHEA-COMP:14738"/>
        <dbReference type="Rhea" id="RHEA-COMP:14740"/>
        <dbReference type="ChEBI" id="CHEBI:15378"/>
        <dbReference type="ChEBI" id="CHEBI:29985"/>
        <dbReference type="ChEBI" id="CHEBI:30616"/>
        <dbReference type="ChEBI" id="CHEBI:43474"/>
        <dbReference type="ChEBI" id="CHEBI:141005"/>
        <dbReference type="ChEBI" id="CHEBI:456216"/>
        <dbReference type="EC" id="6.3.2.17"/>
    </reaction>
</comment>
<keyword evidence="6" id="KW-0963">Cytoplasm</keyword>
<feature type="binding site" evidence="18">
    <location>
        <position position="388"/>
    </location>
    <ligand>
        <name>ATP</name>
        <dbReference type="ChEBI" id="CHEBI:30616"/>
    </ligand>
</feature>
<accession>A0A8H7UCE1</accession>
<evidence type="ECO:0000256" key="5">
    <source>
        <dbReference type="ARBA" id="ARBA00008276"/>
    </source>
</evidence>
<dbReference type="Gene3D" id="3.40.1190.10">
    <property type="entry name" value="Mur-like, catalytic domain"/>
    <property type="match status" value="1"/>
</dbReference>
<dbReference type="PANTHER" id="PTHR11136">
    <property type="entry name" value="FOLYLPOLYGLUTAMATE SYNTHASE-RELATED"/>
    <property type="match status" value="1"/>
</dbReference>
<keyword evidence="12 18" id="KW-0067">ATP-binding</keyword>
<feature type="binding site" evidence="19">
    <location>
        <position position="235"/>
    </location>
    <ligand>
        <name>Mg(2+)</name>
        <dbReference type="ChEBI" id="CHEBI:18420"/>
        <label>1</label>
    </ligand>
</feature>
<keyword evidence="13 19" id="KW-0460">Magnesium</keyword>
<keyword evidence="9 19" id="KW-0479">Metal-binding</keyword>
<evidence type="ECO:0000256" key="14">
    <source>
        <dbReference type="ARBA" id="ARBA00023128"/>
    </source>
</evidence>
<evidence type="ECO:0000256" key="7">
    <source>
        <dbReference type="ARBA" id="ARBA00022563"/>
    </source>
</evidence>
<organism evidence="20 21">
    <name type="scientific">Mortierella isabellina</name>
    <name type="common">Filamentous fungus</name>
    <name type="synonym">Umbelopsis isabellina</name>
    <dbReference type="NCBI Taxonomy" id="91625"/>
    <lineage>
        <taxon>Eukaryota</taxon>
        <taxon>Fungi</taxon>
        <taxon>Fungi incertae sedis</taxon>
        <taxon>Mucoromycota</taxon>
        <taxon>Mucoromycotina</taxon>
        <taxon>Umbelopsidomycetes</taxon>
        <taxon>Umbelopsidales</taxon>
        <taxon>Umbelopsidaceae</taxon>
        <taxon>Umbelopsis</taxon>
    </lineage>
</organism>
<dbReference type="InterPro" id="IPR036565">
    <property type="entry name" value="Mur-like_cat_sf"/>
</dbReference>
<keyword evidence="8 17" id="KW-0436">Ligase</keyword>
<dbReference type="UniPathway" id="UPA00850"/>
<dbReference type="Proteomes" id="UP000654370">
    <property type="component" value="Unassembled WGS sequence"/>
</dbReference>
<evidence type="ECO:0000256" key="13">
    <source>
        <dbReference type="ARBA" id="ARBA00022842"/>
    </source>
</evidence>
<dbReference type="AlphaFoldDB" id="A0A8H7UCE1"/>
<dbReference type="GO" id="GO:0005829">
    <property type="term" value="C:cytosol"/>
    <property type="evidence" value="ECO:0007669"/>
    <property type="project" value="TreeGrafter"/>
</dbReference>
<dbReference type="InterPro" id="IPR001645">
    <property type="entry name" value="Folylpolyglutamate_synth"/>
</dbReference>
<evidence type="ECO:0000256" key="17">
    <source>
        <dbReference type="PIRNR" id="PIRNR038895"/>
    </source>
</evidence>
<proteinExistence type="inferred from homology"/>
<evidence type="ECO:0000256" key="4">
    <source>
        <dbReference type="ARBA" id="ARBA00005150"/>
    </source>
</evidence>
<evidence type="ECO:0000256" key="19">
    <source>
        <dbReference type="PIRSR" id="PIRSR038895-2"/>
    </source>
</evidence>
<dbReference type="SUPFAM" id="SSF53244">
    <property type="entry name" value="MurD-like peptide ligases, peptide-binding domain"/>
    <property type="match status" value="1"/>
</dbReference>
<sequence length="571" mass="63879">MTLARFLSSFRFQPRRPLSTSTMPFTYEEAVNKIIGLQTNAATLDALRKAGPRMNDKSLPEMRDYLRRIGYKAYPTDLDKLNLIHVTGTKGKGSTCALVQSVLRNWDSPDGKKLKTGLFTSPHLVAMRERIRINGDPISEDLFAKYTEDVWNRLEATKDQAVLDLNDPKKAIKSQLANPDKPAYFRFLTLVAFHALIQEQVDVAIFEVGVGGEYDSTNILENPIVCGITALGLDHVSVLGNTLESISWHKAGIIKNKVPVIAFDQVPEANEVIKSRAAEKDVSDYAVFSEHLDSSLMMIDCILIGTSSHCVRFQRFCFGSIMAISIYRAAFPFLLGLMGIHQRYNALLAIEICKTWLQRCKGVEFDEAQGQVPASFLKGLKEVKWPGRGQILDVQQTKYAQDVKPNTDLTWYLDGAHTAESLEVCANWFRDTVKEPTDKTTRVLVFNCTHGRDGLRLLDNIARIHKVVHFDHAVFSTNVTFKKGYTTDNANVTVAIDEKLSLQHELAESWLQLVPEFPSDHIHIVGSVEEAVLWSVDQSQKSPEGQKLQVLSTGSLIMVGNTLTVMDIPPQ</sequence>
<evidence type="ECO:0000313" key="21">
    <source>
        <dbReference type="Proteomes" id="UP000654370"/>
    </source>
</evidence>
<keyword evidence="10 18" id="KW-0547">Nucleotide-binding</keyword>
<dbReference type="PROSITE" id="PS01012">
    <property type="entry name" value="FOLYLPOLYGLU_SYNT_2"/>
    <property type="match status" value="1"/>
</dbReference>
<comment type="similarity">
    <text evidence="5 17">Belongs to the folylpolyglutamate synthase family.</text>
</comment>
<dbReference type="NCBIfam" id="TIGR01499">
    <property type="entry name" value="folC"/>
    <property type="match status" value="1"/>
</dbReference>
<evidence type="ECO:0000256" key="9">
    <source>
        <dbReference type="ARBA" id="ARBA00022723"/>
    </source>
</evidence>
<evidence type="ECO:0000256" key="6">
    <source>
        <dbReference type="ARBA" id="ARBA00022490"/>
    </source>
</evidence>
<keyword evidence="7 17" id="KW-0554">One-carbon metabolism</keyword>
<dbReference type="EMBL" id="JAEPQZ010000010">
    <property type="protein sequence ID" value="KAG2176392.1"/>
    <property type="molecule type" value="Genomic_DNA"/>
</dbReference>
<dbReference type="OrthoDB" id="5212574at2759"/>
<feature type="binding site" evidence="18">
    <location>
        <position position="414"/>
    </location>
    <ligand>
        <name>ATP</name>
        <dbReference type="ChEBI" id="CHEBI:30616"/>
    </ligand>
</feature>
<dbReference type="GO" id="GO:0005759">
    <property type="term" value="C:mitochondrial matrix"/>
    <property type="evidence" value="ECO:0007669"/>
    <property type="project" value="UniProtKB-SubCell"/>
</dbReference>
<dbReference type="GO" id="GO:0004326">
    <property type="term" value="F:tetrahydrofolylpolyglutamate synthase activity"/>
    <property type="evidence" value="ECO:0007669"/>
    <property type="project" value="UniProtKB-EC"/>
</dbReference>
<dbReference type="GO" id="GO:0005743">
    <property type="term" value="C:mitochondrial inner membrane"/>
    <property type="evidence" value="ECO:0007669"/>
    <property type="project" value="UniProtKB-SubCell"/>
</dbReference>
<feature type="binding site" evidence="19">
    <location>
        <position position="207"/>
    </location>
    <ligand>
        <name>Mg(2+)</name>
        <dbReference type="ChEBI" id="CHEBI:18420"/>
        <label>1</label>
    </ligand>
</feature>
<keyword evidence="15" id="KW-0472">Membrane</keyword>
<dbReference type="PIRSF" id="PIRSF038895">
    <property type="entry name" value="FPGS"/>
    <property type="match status" value="1"/>
</dbReference>
<keyword evidence="21" id="KW-1185">Reference proteome</keyword>
<comment type="pathway">
    <text evidence="4 17">Cofactor biosynthesis; tetrahydrofolylpolyglutamate biosynthesis.</text>
</comment>
<protein>
    <recommendedName>
        <fullName evidence="17">Folylpolyglutamate synthase</fullName>
        <ecNumber evidence="17">6.3.2.17</ecNumber>
    </recommendedName>
    <alternativeName>
        <fullName evidence="17">Folylpoly-gamma-glutamate synthetase</fullName>
    </alternativeName>
    <alternativeName>
        <fullName evidence="17">Tetrahydrofolylpolyglutamate synthase</fullName>
    </alternativeName>
</protein>
<gene>
    <name evidence="20" type="ORF">INT43_005626</name>
</gene>
<comment type="subcellular location">
    <subcellularLocation>
        <location evidence="3">Cytoplasm</location>
    </subcellularLocation>
    <subcellularLocation>
        <location evidence="1">Mitochondrion inner membrane</location>
    </subcellularLocation>
    <subcellularLocation>
        <location evidence="2">Mitochondrion matrix</location>
    </subcellularLocation>
</comment>
<evidence type="ECO:0000256" key="10">
    <source>
        <dbReference type="ARBA" id="ARBA00022741"/>
    </source>
</evidence>
<dbReference type="PANTHER" id="PTHR11136:SF5">
    <property type="entry name" value="FOLYLPOLYGLUTAMATE SYNTHASE, MITOCHONDRIAL"/>
    <property type="match status" value="1"/>
</dbReference>
<comment type="cofactor">
    <cofactor evidence="17">
        <name>a monovalent cation</name>
        <dbReference type="ChEBI" id="CHEBI:60242"/>
    </cofactor>
    <text evidence="17">A monovalent cation.</text>
</comment>
<evidence type="ECO:0000256" key="12">
    <source>
        <dbReference type="ARBA" id="ARBA00022840"/>
    </source>
</evidence>
<keyword evidence="11" id="KW-0999">Mitochondrion inner membrane</keyword>
<evidence type="ECO:0000256" key="3">
    <source>
        <dbReference type="ARBA" id="ARBA00004496"/>
    </source>
</evidence>
<evidence type="ECO:0000256" key="18">
    <source>
        <dbReference type="PIRSR" id="PIRSR038895-1"/>
    </source>
</evidence>
<reference evidence="20" key="1">
    <citation type="submission" date="2020-12" db="EMBL/GenBank/DDBJ databases">
        <title>Metabolic potential, ecology and presence of endohyphal bacteria is reflected in genomic diversity of Mucoromycotina.</title>
        <authorList>
            <person name="Muszewska A."/>
            <person name="Okrasinska A."/>
            <person name="Steczkiewicz K."/>
            <person name="Drgas O."/>
            <person name="Orlowska M."/>
            <person name="Perlinska-Lenart U."/>
            <person name="Aleksandrzak-Piekarczyk T."/>
            <person name="Szatraj K."/>
            <person name="Zielenkiewicz U."/>
            <person name="Pilsyk S."/>
            <person name="Malc E."/>
            <person name="Mieczkowski P."/>
            <person name="Kruszewska J.S."/>
            <person name="Biernat P."/>
            <person name="Pawlowska J."/>
        </authorList>
    </citation>
    <scope>NUCLEOTIDE SEQUENCE</scope>
    <source>
        <strain evidence="20">WA0000067209</strain>
    </source>
</reference>
<dbReference type="InterPro" id="IPR023600">
    <property type="entry name" value="Folylpolyglutamate_synth_euk"/>
</dbReference>
<dbReference type="EC" id="6.3.2.17" evidence="17"/>
<evidence type="ECO:0000256" key="15">
    <source>
        <dbReference type="ARBA" id="ARBA00023136"/>
    </source>
</evidence>
<dbReference type="Gene3D" id="3.90.190.20">
    <property type="entry name" value="Mur ligase, C-terminal domain"/>
    <property type="match status" value="1"/>
</dbReference>
<feature type="binding site" evidence="19">
    <location>
        <position position="121"/>
    </location>
    <ligand>
        <name>Mg(2+)</name>
        <dbReference type="ChEBI" id="CHEBI:18420"/>
        <label>1</label>
    </ligand>
</feature>
<name>A0A8H7UCE1_MORIS</name>
<evidence type="ECO:0000313" key="20">
    <source>
        <dbReference type="EMBL" id="KAG2176392.1"/>
    </source>
</evidence>
<dbReference type="GO" id="GO:0006730">
    <property type="term" value="P:one-carbon metabolic process"/>
    <property type="evidence" value="ECO:0007669"/>
    <property type="project" value="UniProtKB-KW"/>
</dbReference>
<evidence type="ECO:0000256" key="8">
    <source>
        <dbReference type="ARBA" id="ARBA00022598"/>
    </source>
</evidence>
<dbReference type="SUPFAM" id="SSF53623">
    <property type="entry name" value="MurD-like peptide ligases, catalytic domain"/>
    <property type="match status" value="1"/>
</dbReference>
<dbReference type="PROSITE" id="PS01011">
    <property type="entry name" value="FOLYLPOLYGLU_SYNT_1"/>
    <property type="match status" value="1"/>
</dbReference>